<dbReference type="Proteomes" id="UP001334248">
    <property type="component" value="Unassembled WGS sequence"/>
</dbReference>
<evidence type="ECO:0000313" key="2">
    <source>
        <dbReference type="EMBL" id="KAK5947583.1"/>
    </source>
</evidence>
<sequence>MQLLVKTPSQTSNITAQASQGTRPPYSKAYQQQSHLLRELGLQHAKHKHFQQALTRKQTQLRVVASDESEVLSTRLLKRQVESLEYHTRKCEEDIATLRSQLNLEMVAVDDMDEEEQEEISSALWSATSEVMGFEIEWPVSAAFTPTVAYHDALDQEIAEELEKVSLEGAEDEDVKGYVPAKGWESVLGTWV</sequence>
<evidence type="ECO:0000256" key="1">
    <source>
        <dbReference type="SAM" id="MobiDB-lite"/>
    </source>
</evidence>
<protein>
    <submittedName>
        <fullName evidence="2">Uncharacterized protein</fullName>
    </submittedName>
</protein>
<name>A0ABR0S542_9EURO</name>
<evidence type="ECO:0000313" key="3">
    <source>
        <dbReference type="Proteomes" id="UP001334248"/>
    </source>
</evidence>
<reference evidence="2 3" key="1">
    <citation type="journal article" date="2023" name="Res Sq">
        <title>Genomic and morphological characterization of Knufia obscura isolated from the Mars 2020 spacecraft assembly facility.</title>
        <authorList>
            <person name="Chander A.M."/>
            <person name="Teixeira M.M."/>
            <person name="Singh N.K."/>
            <person name="Williams M.P."/>
            <person name="Parker C.W."/>
            <person name="Leo P."/>
            <person name="Stajich J.E."/>
            <person name="Torok T."/>
            <person name="Tighe S."/>
            <person name="Mason C.E."/>
            <person name="Venkateswaran K."/>
        </authorList>
    </citation>
    <scope>NUCLEOTIDE SEQUENCE [LARGE SCALE GENOMIC DNA]</scope>
    <source>
        <strain evidence="2 3">CCFEE 5817</strain>
    </source>
</reference>
<gene>
    <name evidence="2" type="ORF">PMZ80_001736</name>
</gene>
<feature type="compositionally biased region" description="Polar residues" evidence="1">
    <location>
        <begin position="7"/>
        <end position="22"/>
    </location>
</feature>
<comment type="caution">
    <text evidence="2">The sequence shown here is derived from an EMBL/GenBank/DDBJ whole genome shotgun (WGS) entry which is preliminary data.</text>
</comment>
<dbReference type="GeneID" id="89995185"/>
<dbReference type="EMBL" id="JAVHJV010000001">
    <property type="protein sequence ID" value="KAK5947583.1"/>
    <property type="molecule type" value="Genomic_DNA"/>
</dbReference>
<feature type="region of interest" description="Disordered" evidence="1">
    <location>
        <begin position="1"/>
        <end position="27"/>
    </location>
</feature>
<dbReference type="RefSeq" id="XP_064735673.1">
    <property type="nucleotide sequence ID" value="XM_064870176.1"/>
</dbReference>
<keyword evidence="3" id="KW-1185">Reference proteome</keyword>
<proteinExistence type="predicted"/>
<accession>A0ABR0S542</accession>
<organism evidence="2 3">
    <name type="scientific">Knufia obscura</name>
    <dbReference type="NCBI Taxonomy" id="1635080"/>
    <lineage>
        <taxon>Eukaryota</taxon>
        <taxon>Fungi</taxon>
        <taxon>Dikarya</taxon>
        <taxon>Ascomycota</taxon>
        <taxon>Pezizomycotina</taxon>
        <taxon>Eurotiomycetes</taxon>
        <taxon>Chaetothyriomycetidae</taxon>
        <taxon>Chaetothyriales</taxon>
        <taxon>Trichomeriaceae</taxon>
        <taxon>Knufia</taxon>
    </lineage>
</organism>